<dbReference type="InterPro" id="IPR016024">
    <property type="entry name" value="ARM-type_fold"/>
</dbReference>
<dbReference type="SUPFAM" id="SSF48371">
    <property type="entry name" value="ARM repeat"/>
    <property type="match status" value="1"/>
</dbReference>
<evidence type="ECO:0000313" key="6">
    <source>
        <dbReference type="Proteomes" id="UP001497392"/>
    </source>
</evidence>
<reference evidence="5 6" key="1">
    <citation type="submission" date="2024-06" db="EMBL/GenBank/DDBJ databases">
        <authorList>
            <person name="Kraege A."/>
            <person name="Thomma B."/>
        </authorList>
    </citation>
    <scope>NUCLEOTIDE SEQUENCE [LARGE SCALE GENOMIC DNA]</scope>
</reference>
<dbReference type="Gene3D" id="1.25.40.20">
    <property type="entry name" value="Ankyrin repeat-containing domain"/>
    <property type="match status" value="1"/>
</dbReference>
<comment type="caution">
    <text evidence="5">The sequence shown here is derived from an EMBL/GenBank/DDBJ whole genome shotgun (WGS) entry which is preliminary data.</text>
</comment>
<evidence type="ECO:0000256" key="1">
    <source>
        <dbReference type="ARBA" id="ARBA00022737"/>
    </source>
</evidence>
<dbReference type="PROSITE" id="PS50088">
    <property type="entry name" value="ANK_REPEAT"/>
    <property type="match status" value="1"/>
</dbReference>
<evidence type="ECO:0000313" key="5">
    <source>
        <dbReference type="EMBL" id="CAL5230097.1"/>
    </source>
</evidence>
<dbReference type="PROSITE" id="PS50297">
    <property type="entry name" value="ANK_REP_REGION"/>
    <property type="match status" value="1"/>
</dbReference>
<feature type="region of interest" description="Disordered" evidence="4">
    <location>
        <begin position="1"/>
        <end position="32"/>
    </location>
</feature>
<evidence type="ECO:0000256" key="2">
    <source>
        <dbReference type="ARBA" id="ARBA00023043"/>
    </source>
</evidence>
<accession>A0ABP1GDC5</accession>
<sequence length="1046" mass="110938">MPVELGKGAAYPSSHGYPLRQSTRGAVHPQNGGTKFTDLDAAAGLRALQKRIHLVPGAVHEFLQAGGISAAVTILCSQPLHANLRDAAVTLLQAVLQKLPDEASSAFMEARGMQAAVYLLGNSACQHSRSMASDGLSTARAAAALLEAVLDAAPQSASQAFHDAGGLLTVRMCITCAKLGKPHELEVAEAALCVLHALLVRIRLRADTKRVLCHAVIAADLHQPLLALLHIHPTSMGSSKAVECLAALAETNAANVRVLAKDGCVAALLSVIGHADAASKSARSGVVLLQFLAQHQASVRAGLATKDALPVLIRVLAAVESQDPISTDAISSILRMLVPQPDELGCREGKRACHWAAFFGIAALLQDLVEQHPNLEAKDRRGNTALHLAAARNYLSCVELLLEGGADALARNFAGLQPHKLASPGSPAWEQLLEHLEWRSCLDEPRLCHFLPSELTSLPAMEQEWQGPAKCYFLPLSGKLRLESADAPQQTPPTAKSWIKRTLSGGVPAVEQALASDANRSGCLICEFAVPAQTQIDEIDSHTLGLTLIDFEGREGVIKLPCPVEKLLIRVEEPSDQTAADLAAALHLFIRHHHSGQAEHQSSQDNSLQGADVERSGASSNQLSKAWLQHPSDASTLGAQQAAAKNHVAVVSHVHEDAVSSRTLGSTGADNATPQATSEQQGSEADATDHGSSKQRQPGRAELRDVPASCEVLESSRQEQPHHACSPFARGLQKEIPGMPTCHTFSTSCEQALPQPQTQGPGKRRARRAPPPPPPPPMPDTPRKAHNPLATAAAIQAVDQTRQQQQALAKTIVYAPHEASVATKVCELEKQIGRGRSHGPGVRGSAVVTQEDASLPFVRHMSEHLMWQSDLRACSDMQRQRSHSDPTAGKVASPPTPGLCAKEVASSPAEKSTTYGPIADHNRLSRGESGSRTLPAEKVSTGSEVFGIVANGSAASTQIRHVQPDADQPAIGSITLPRKPFAYGPRGAAIGSSVACDMAGSDRQVERGWSAADPRFTSPQRMIEAARVQARLGQGRHGLAMDPRFA</sequence>
<dbReference type="InterPro" id="IPR011989">
    <property type="entry name" value="ARM-like"/>
</dbReference>
<feature type="region of interest" description="Disordered" evidence="4">
    <location>
        <begin position="594"/>
        <end position="623"/>
    </location>
</feature>
<proteinExistence type="predicted"/>
<dbReference type="InterPro" id="IPR050776">
    <property type="entry name" value="Ank_Repeat/CDKN_Inhibitor"/>
</dbReference>
<keyword evidence="2 3" id="KW-0040">ANK repeat</keyword>
<evidence type="ECO:0000256" key="4">
    <source>
        <dbReference type="SAM" id="MobiDB-lite"/>
    </source>
</evidence>
<evidence type="ECO:0000256" key="3">
    <source>
        <dbReference type="PROSITE-ProRule" id="PRU00023"/>
    </source>
</evidence>
<protein>
    <submittedName>
        <fullName evidence="5">G13555 protein</fullName>
    </submittedName>
</protein>
<name>A0ABP1GDC5_9CHLO</name>
<feature type="region of interest" description="Disordered" evidence="4">
    <location>
        <begin position="655"/>
        <end position="703"/>
    </location>
</feature>
<dbReference type="InterPro" id="IPR002110">
    <property type="entry name" value="Ankyrin_rpt"/>
</dbReference>
<dbReference type="InterPro" id="IPR036770">
    <property type="entry name" value="Ankyrin_rpt-contain_sf"/>
</dbReference>
<dbReference type="EMBL" id="CAXHTA020000021">
    <property type="protein sequence ID" value="CAL5230097.1"/>
    <property type="molecule type" value="Genomic_DNA"/>
</dbReference>
<keyword evidence="6" id="KW-1185">Reference proteome</keyword>
<dbReference type="Pfam" id="PF12796">
    <property type="entry name" value="Ank_2"/>
    <property type="match status" value="1"/>
</dbReference>
<feature type="region of interest" description="Disordered" evidence="4">
    <location>
        <begin position="750"/>
        <end position="785"/>
    </location>
</feature>
<organism evidence="5 6">
    <name type="scientific">Coccomyxa viridis</name>
    <dbReference type="NCBI Taxonomy" id="1274662"/>
    <lineage>
        <taxon>Eukaryota</taxon>
        <taxon>Viridiplantae</taxon>
        <taxon>Chlorophyta</taxon>
        <taxon>core chlorophytes</taxon>
        <taxon>Trebouxiophyceae</taxon>
        <taxon>Trebouxiophyceae incertae sedis</taxon>
        <taxon>Coccomyxaceae</taxon>
        <taxon>Coccomyxa</taxon>
    </lineage>
</organism>
<feature type="region of interest" description="Disordered" evidence="4">
    <location>
        <begin position="876"/>
        <end position="935"/>
    </location>
</feature>
<dbReference type="PANTHER" id="PTHR24201:SF16">
    <property type="entry name" value="ANKYRIN-1-LIKE-RELATED"/>
    <property type="match status" value="1"/>
</dbReference>
<feature type="compositionally biased region" description="Pro residues" evidence="4">
    <location>
        <begin position="769"/>
        <end position="780"/>
    </location>
</feature>
<feature type="compositionally biased region" description="Polar residues" evidence="4">
    <location>
        <begin position="750"/>
        <end position="760"/>
    </location>
</feature>
<keyword evidence="1" id="KW-0677">Repeat</keyword>
<dbReference type="Proteomes" id="UP001497392">
    <property type="component" value="Unassembled WGS sequence"/>
</dbReference>
<gene>
    <name evidence="5" type="primary">g13555</name>
    <name evidence="5" type="ORF">VP750_LOCUS12003</name>
</gene>
<dbReference type="SUPFAM" id="SSF48403">
    <property type="entry name" value="Ankyrin repeat"/>
    <property type="match status" value="1"/>
</dbReference>
<dbReference type="SMART" id="SM00248">
    <property type="entry name" value="ANK"/>
    <property type="match status" value="2"/>
</dbReference>
<feature type="compositionally biased region" description="Polar residues" evidence="4">
    <location>
        <begin position="660"/>
        <end position="683"/>
    </location>
</feature>
<feature type="repeat" description="ANK" evidence="3">
    <location>
        <begin position="381"/>
        <end position="413"/>
    </location>
</feature>
<dbReference type="Gene3D" id="1.25.10.10">
    <property type="entry name" value="Leucine-rich Repeat Variant"/>
    <property type="match status" value="1"/>
</dbReference>
<feature type="compositionally biased region" description="Polar residues" evidence="4">
    <location>
        <begin position="598"/>
        <end position="609"/>
    </location>
</feature>
<dbReference type="PANTHER" id="PTHR24201">
    <property type="entry name" value="ANK_REP_REGION DOMAIN-CONTAINING PROTEIN"/>
    <property type="match status" value="1"/>
</dbReference>